<dbReference type="AlphaFoldDB" id="A0A9P7GFB8"/>
<dbReference type="EMBL" id="JABCKV010000026">
    <property type="protein sequence ID" value="KAG5646117.1"/>
    <property type="molecule type" value="Genomic_DNA"/>
</dbReference>
<protein>
    <recommendedName>
        <fullName evidence="1">SCP2 domain-containing protein</fullName>
    </recommendedName>
</protein>
<dbReference type="Gene3D" id="3.30.1050.10">
    <property type="entry name" value="SCP2 sterol-binding domain"/>
    <property type="match status" value="1"/>
</dbReference>
<organism evidence="2 3">
    <name type="scientific">Asterophora parasitica</name>
    <dbReference type="NCBI Taxonomy" id="117018"/>
    <lineage>
        <taxon>Eukaryota</taxon>
        <taxon>Fungi</taxon>
        <taxon>Dikarya</taxon>
        <taxon>Basidiomycota</taxon>
        <taxon>Agaricomycotina</taxon>
        <taxon>Agaricomycetes</taxon>
        <taxon>Agaricomycetidae</taxon>
        <taxon>Agaricales</taxon>
        <taxon>Tricholomatineae</taxon>
        <taxon>Lyophyllaceae</taxon>
        <taxon>Asterophora</taxon>
    </lineage>
</organism>
<proteinExistence type="predicted"/>
<dbReference type="FunFam" id="3.30.1050.10:FF:000001">
    <property type="entry name" value="Putative Non-specific lipid-transfer protein"/>
    <property type="match status" value="1"/>
</dbReference>
<keyword evidence="3" id="KW-1185">Reference proteome</keyword>
<dbReference type="InterPro" id="IPR036527">
    <property type="entry name" value="SCP2_sterol-bd_dom_sf"/>
</dbReference>
<gene>
    <name evidence="2" type="ORF">DXG03_004356</name>
</gene>
<dbReference type="Pfam" id="PF02036">
    <property type="entry name" value="SCP2"/>
    <property type="match status" value="1"/>
</dbReference>
<dbReference type="PANTHER" id="PTHR10094">
    <property type="entry name" value="STEROL CARRIER PROTEIN 2 SCP-2 FAMILY PROTEIN"/>
    <property type="match status" value="1"/>
</dbReference>
<evidence type="ECO:0000259" key="1">
    <source>
        <dbReference type="Pfam" id="PF02036"/>
    </source>
</evidence>
<reference evidence="2" key="2">
    <citation type="submission" date="2021-10" db="EMBL/GenBank/DDBJ databases">
        <title>Phylogenomics reveals ancestral predisposition of the termite-cultivated fungus Termitomyces towards a domesticated lifestyle.</title>
        <authorList>
            <person name="Auxier B."/>
            <person name="Grum-Grzhimaylo A."/>
            <person name="Cardenas M.E."/>
            <person name="Lodge J.D."/>
            <person name="Laessoe T."/>
            <person name="Pedersen O."/>
            <person name="Smith M.E."/>
            <person name="Kuyper T.W."/>
            <person name="Franco-Molano E.A."/>
            <person name="Baroni T.J."/>
            <person name="Aanen D.K."/>
        </authorList>
    </citation>
    <scope>NUCLEOTIDE SEQUENCE</scope>
    <source>
        <strain evidence="2">AP01</strain>
        <tissue evidence="2">Mycelium</tissue>
    </source>
</reference>
<dbReference type="GO" id="GO:0005829">
    <property type="term" value="C:cytosol"/>
    <property type="evidence" value="ECO:0007669"/>
    <property type="project" value="TreeGrafter"/>
</dbReference>
<dbReference type="OrthoDB" id="10265837at2759"/>
<reference evidence="2" key="1">
    <citation type="submission" date="2020-07" db="EMBL/GenBank/DDBJ databases">
        <authorList>
            <person name="Nieuwenhuis M."/>
            <person name="Van De Peppel L.J.J."/>
        </authorList>
    </citation>
    <scope>NUCLEOTIDE SEQUENCE</scope>
    <source>
        <strain evidence="2">AP01</strain>
        <tissue evidence="2">Mycelium</tissue>
    </source>
</reference>
<dbReference type="PANTHER" id="PTHR10094:SF28">
    <property type="entry name" value="SCP2 DOMAIN-CONTAINING PROTEIN"/>
    <property type="match status" value="1"/>
</dbReference>
<dbReference type="SUPFAM" id="SSF55718">
    <property type="entry name" value="SCP-like"/>
    <property type="match status" value="1"/>
</dbReference>
<dbReference type="Proteomes" id="UP000775547">
    <property type="component" value="Unassembled WGS sequence"/>
</dbReference>
<dbReference type="InterPro" id="IPR003033">
    <property type="entry name" value="SCP2_sterol-bd_dom"/>
</dbReference>
<evidence type="ECO:0000313" key="2">
    <source>
        <dbReference type="EMBL" id="KAG5646117.1"/>
    </source>
</evidence>
<comment type="caution">
    <text evidence="2">The sequence shown here is derived from an EMBL/GenBank/DDBJ whole genome shotgun (WGS) entry which is preliminary data.</text>
</comment>
<name>A0A9P7GFB8_9AGAR</name>
<accession>A0A9P7GFB8</accession>
<sequence length="166" mass="17708">MPGKSMPEEALDVKRLNRSGETGPPGSLYEVEEGVKMLVIPIELDGGKEASELIAGLHTAFSAYSDAERQSQIKKTNGIFELQVSNEAKEVATWTIDLKKTGTVYKGSAKPKADVTIILTDDTLGELASGKLNGQKAFMTGKLKTKGNIMLATKLDGVLKGAKAKL</sequence>
<feature type="domain" description="SCP2" evidence="1">
    <location>
        <begin position="63"/>
        <end position="160"/>
    </location>
</feature>
<evidence type="ECO:0000313" key="3">
    <source>
        <dbReference type="Proteomes" id="UP000775547"/>
    </source>
</evidence>